<sequence>MKNTLFIFLLVIMPILRISAQESGTQIHRAGLLLDQDYFLKFIHPDLNQDRNYTMGAALIFQYAKMGEKGWVYAPHRFLANSILGKSNVEGISDATVMLANTTFTPRYLGNSHDPESEYKRNNDRPFASLNFIGTSLSALSNSGNELITVGINIGAIGLNVSKAVQTTIHRDHWFGNTSPIPYGWEDQISEGGEPTLLVSGKKDWLLIGKVDDSPNNQQHFQLSANAEFWLGYYVSTGLGINTRLGLLDGKNWSVNSLPIANATNLIETKNNRFELFLLGGIKGNGWLYNALLMGQFMDGPYQLSLNQIKKGTLDWNLGIGTKIPLCKTRALKASVIVVGRSPELNTQIEFERWHSWTSFQLYYEW</sequence>
<dbReference type="AlphaFoldDB" id="A0A4V2RZN2"/>
<proteinExistence type="predicted"/>
<gene>
    <name evidence="1" type="ORF">EV200_103331</name>
</gene>
<organism evidence="1 2">
    <name type="scientific">Pedobacter psychrotolerans</name>
    <dbReference type="NCBI Taxonomy" id="1843235"/>
    <lineage>
        <taxon>Bacteria</taxon>
        <taxon>Pseudomonadati</taxon>
        <taxon>Bacteroidota</taxon>
        <taxon>Sphingobacteriia</taxon>
        <taxon>Sphingobacteriales</taxon>
        <taxon>Sphingobacteriaceae</taxon>
        <taxon>Pedobacter</taxon>
    </lineage>
</organism>
<name>A0A4V2RZN2_9SPHI</name>
<evidence type="ECO:0000313" key="1">
    <source>
        <dbReference type="EMBL" id="TCO26998.1"/>
    </source>
</evidence>
<dbReference type="Proteomes" id="UP000295684">
    <property type="component" value="Unassembled WGS sequence"/>
</dbReference>
<dbReference type="EMBL" id="SLWO01000003">
    <property type="protein sequence ID" value="TCO26998.1"/>
    <property type="molecule type" value="Genomic_DNA"/>
</dbReference>
<comment type="caution">
    <text evidence="1">The sequence shown here is derived from an EMBL/GenBank/DDBJ whole genome shotgun (WGS) entry which is preliminary data.</text>
</comment>
<dbReference type="Pfam" id="PF09982">
    <property type="entry name" value="LpxR"/>
    <property type="match status" value="1"/>
</dbReference>
<evidence type="ECO:0000313" key="2">
    <source>
        <dbReference type="Proteomes" id="UP000295684"/>
    </source>
</evidence>
<protein>
    <submittedName>
        <fullName evidence="1">Uncharacterized protein DUF2219</fullName>
    </submittedName>
</protein>
<dbReference type="Gene3D" id="2.40.128.140">
    <property type="entry name" value="Outer membrane protein"/>
    <property type="match status" value="1"/>
</dbReference>
<dbReference type="OrthoDB" id="622552at2"/>
<accession>A0A4V2RZN2</accession>
<dbReference type="InterPro" id="IPR018707">
    <property type="entry name" value="LpxR"/>
</dbReference>
<reference evidence="1 2" key="1">
    <citation type="submission" date="2019-03" db="EMBL/GenBank/DDBJ databases">
        <title>Genomic Encyclopedia of Type Strains, Phase IV (KMG-IV): sequencing the most valuable type-strain genomes for metagenomic binning, comparative biology and taxonomic classification.</title>
        <authorList>
            <person name="Goeker M."/>
        </authorList>
    </citation>
    <scope>NUCLEOTIDE SEQUENCE [LARGE SCALE GENOMIC DNA]</scope>
    <source>
        <strain evidence="1 2">DSM 103236</strain>
    </source>
</reference>
<dbReference type="RefSeq" id="WP_132531301.1">
    <property type="nucleotide sequence ID" value="NZ_BMJO01000004.1"/>
</dbReference>
<dbReference type="InterPro" id="IPR037107">
    <property type="entry name" value="Put_OMP_sf"/>
</dbReference>